<feature type="domain" description="EH" evidence="5">
    <location>
        <begin position="291"/>
        <end position="378"/>
    </location>
</feature>
<proteinExistence type="predicted"/>
<evidence type="ECO:0000259" key="6">
    <source>
        <dbReference type="PROSITE" id="PS50222"/>
    </source>
</evidence>
<dbReference type="GO" id="GO:0005509">
    <property type="term" value="F:calcium ion binding"/>
    <property type="evidence" value="ECO:0007669"/>
    <property type="project" value="InterPro"/>
</dbReference>
<dbReference type="Gene3D" id="1.10.238.10">
    <property type="entry name" value="EF-hand"/>
    <property type="match status" value="1"/>
</dbReference>
<dbReference type="AlphaFoldDB" id="A0A7I8VNE2"/>
<dbReference type="InterPro" id="IPR000261">
    <property type="entry name" value="EH_dom"/>
</dbReference>
<comment type="caution">
    <text evidence="8">The sequence shown here is derived from an EMBL/GenBank/DDBJ whole genome shotgun (WGS) entry which is preliminary data.</text>
</comment>
<sequence length="381" mass="44265">MIDTPGILSGEKQRIDRGYNYASVMSWFAERADLIILLFDAHKLDISDEFRSVIESLKPQEEKVRVVLNKADMINTQSLMRVYGALMWSLGKILQTPEVVRVYIGSFWEEALKYDENRKLFESELHNLIDDIQRLPINSSIRKLNDLIKRARVVKVHANIMNKLKSKTPYLFNKERKKEDLIRNLRETFYQIQRDELISIGDLPDFNQFQNNLRNYDWSKMYYYKPKLIVDIDNLSNEISTILSESSVNKDNENFTNTNSILTNYSNSLFGSISSEGINKGKRGQWIVKENREKYDKIFTTLSTDGQVCSDSAKQYFLSTKLPSIVLSKIWKLADISNDGTLDKDEFALAMYLIDIKLKGHNLPDKIPFHLIPPSKRHLST</sequence>
<dbReference type="InterPro" id="IPR040990">
    <property type="entry name" value="DUF5600"/>
</dbReference>
<dbReference type="Gene3D" id="3.40.50.300">
    <property type="entry name" value="P-loop containing nucleotide triphosphate hydrolases"/>
    <property type="match status" value="1"/>
</dbReference>
<dbReference type="PROSITE" id="PS51718">
    <property type="entry name" value="G_DYNAMIN_2"/>
    <property type="match status" value="1"/>
</dbReference>
<keyword evidence="4" id="KW-0547">Nucleotide-binding</keyword>
<keyword evidence="4" id="KW-0067">ATP-binding</keyword>
<dbReference type="PANTHER" id="PTHR11216">
    <property type="entry name" value="EH DOMAIN"/>
    <property type="match status" value="1"/>
</dbReference>
<dbReference type="GO" id="GO:0010008">
    <property type="term" value="C:endosome membrane"/>
    <property type="evidence" value="ECO:0007669"/>
    <property type="project" value="UniProtKB-SubCell"/>
</dbReference>
<dbReference type="InterPro" id="IPR011992">
    <property type="entry name" value="EF-hand-dom_pair"/>
</dbReference>
<comment type="subcellular location">
    <subcellularLocation>
        <location evidence="1">Endosome membrane</location>
        <topology evidence="1">Peripheral membrane protein</topology>
        <orientation evidence="1">Cytoplasmic side</orientation>
    </subcellularLocation>
</comment>
<keyword evidence="9" id="KW-1185">Reference proteome</keyword>
<dbReference type="Pfam" id="PF00350">
    <property type="entry name" value="Dynamin_N"/>
    <property type="match status" value="1"/>
</dbReference>
<keyword evidence="3" id="KW-0106">Calcium</keyword>
<dbReference type="InterPro" id="IPR045063">
    <property type="entry name" value="Dynamin_N"/>
</dbReference>
<keyword evidence="2" id="KW-0597">Phosphoprotein</keyword>
<dbReference type="InterPro" id="IPR002048">
    <property type="entry name" value="EF_hand_dom"/>
</dbReference>
<reference evidence="8 9" key="1">
    <citation type="submission" date="2020-08" db="EMBL/GenBank/DDBJ databases">
        <authorList>
            <person name="Hejnol A."/>
        </authorList>
    </citation>
    <scope>NUCLEOTIDE SEQUENCE [LARGE SCALE GENOMIC DNA]</scope>
</reference>
<accession>A0A7I8VNE2</accession>
<dbReference type="OrthoDB" id="1716625at2759"/>
<dbReference type="SUPFAM" id="SSF47473">
    <property type="entry name" value="EF-hand"/>
    <property type="match status" value="1"/>
</dbReference>
<dbReference type="GO" id="GO:0006897">
    <property type="term" value="P:endocytosis"/>
    <property type="evidence" value="ECO:0007669"/>
    <property type="project" value="TreeGrafter"/>
</dbReference>
<name>A0A7I8VNE2_9ANNE</name>
<dbReference type="PROSITE" id="PS50031">
    <property type="entry name" value="EH"/>
    <property type="match status" value="1"/>
</dbReference>
<dbReference type="PROSITE" id="PS50222">
    <property type="entry name" value="EF_HAND_2"/>
    <property type="match status" value="1"/>
</dbReference>
<dbReference type="GO" id="GO:0005524">
    <property type="term" value="F:ATP binding"/>
    <property type="evidence" value="ECO:0007669"/>
    <property type="project" value="UniProtKB-KW"/>
</dbReference>
<protein>
    <submittedName>
        <fullName evidence="8">DgyrCDS5820</fullName>
    </submittedName>
</protein>
<dbReference type="GO" id="GO:0005525">
    <property type="term" value="F:GTP binding"/>
    <property type="evidence" value="ECO:0007669"/>
    <property type="project" value="InterPro"/>
</dbReference>
<evidence type="ECO:0000256" key="3">
    <source>
        <dbReference type="ARBA" id="ARBA00022837"/>
    </source>
</evidence>
<evidence type="ECO:0000256" key="1">
    <source>
        <dbReference type="ARBA" id="ARBA00004125"/>
    </source>
</evidence>
<dbReference type="Proteomes" id="UP000549394">
    <property type="component" value="Unassembled WGS sequence"/>
</dbReference>
<gene>
    <name evidence="8" type="ORF">DGYR_LOCUS5561</name>
</gene>
<evidence type="ECO:0000313" key="8">
    <source>
        <dbReference type="EMBL" id="CAD5116986.1"/>
    </source>
</evidence>
<organism evidence="8 9">
    <name type="scientific">Dimorphilus gyrociliatus</name>
    <dbReference type="NCBI Taxonomy" id="2664684"/>
    <lineage>
        <taxon>Eukaryota</taxon>
        <taxon>Metazoa</taxon>
        <taxon>Spiralia</taxon>
        <taxon>Lophotrochozoa</taxon>
        <taxon>Annelida</taxon>
        <taxon>Polychaeta</taxon>
        <taxon>Polychaeta incertae sedis</taxon>
        <taxon>Dinophilidae</taxon>
        <taxon>Dimorphilus</taxon>
    </lineage>
</organism>
<evidence type="ECO:0000259" key="7">
    <source>
        <dbReference type="PROSITE" id="PS51718"/>
    </source>
</evidence>
<evidence type="ECO:0000256" key="2">
    <source>
        <dbReference type="ARBA" id="ARBA00022553"/>
    </source>
</evidence>
<dbReference type="SMART" id="SM00027">
    <property type="entry name" value="EH"/>
    <property type="match status" value="1"/>
</dbReference>
<evidence type="ECO:0000313" key="9">
    <source>
        <dbReference type="Proteomes" id="UP000549394"/>
    </source>
</evidence>
<dbReference type="CDD" id="cd00052">
    <property type="entry name" value="EH"/>
    <property type="match status" value="1"/>
</dbReference>
<dbReference type="InterPro" id="IPR018247">
    <property type="entry name" value="EF_Hand_1_Ca_BS"/>
</dbReference>
<dbReference type="GO" id="GO:0016197">
    <property type="term" value="P:endosomal transport"/>
    <property type="evidence" value="ECO:0007669"/>
    <property type="project" value="TreeGrafter"/>
</dbReference>
<feature type="domain" description="Dynamin-type G" evidence="7">
    <location>
        <begin position="1"/>
        <end position="136"/>
    </location>
</feature>
<dbReference type="Pfam" id="PF12763">
    <property type="entry name" value="EH"/>
    <property type="match status" value="1"/>
</dbReference>
<dbReference type="InterPro" id="IPR030381">
    <property type="entry name" value="G_DYNAMIN_dom"/>
</dbReference>
<feature type="domain" description="EF-hand" evidence="6">
    <location>
        <begin position="322"/>
        <end position="357"/>
    </location>
</feature>
<dbReference type="EMBL" id="CAJFCJ010000007">
    <property type="protein sequence ID" value="CAD5116986.1"/>
    <property type="molecule type" value="Genomic_DNA"/>
</dbReference>
<dbReference type="PANTHER" id="PTHR11216:SF31">
    <property type="entry name" value="AT21416P"/>
    <property type="match status" value="1"/>
</dbReference>
<dbReference type="InterPro" id="IPR027417">
    <property type="entry name" value="P-loop_NTPase"/>
</dbReference>
<dbReference type="SUPFAM" id="SSF52540">
    <property type="entry name" value="P-loop containing nucleoside triphosphate hydrolases"/>
    <property type="match status" value="1"/>
</dbReference>
<dbReference type="GO" id="GO:0005886">
    <property type="term" value="C:plasma membrane"/>
    <property type="evidence" value="ECO:0007669"/>
    <property type="project" value="TreeGrafter"/>
</dbReference>
<dbReference type="PROSITE" id="PS00018">
    <property type="entry name" value="EF_HAND_1"/>
    <property type="match status" value="1"/>
</dbReference>
<evidence type="ECO:0000259" key="5">
    <source>
        <dbReference type="PROSITE" id="PS50031"/>
    </source>
</evidence>
<evidence type="ECO:0000256" key="4">
    <source>
        <dbReference type="ARBA" id="ARBA00022840"/>
    </source>
</evidence>
<dbReference type="Pfam" id="PF18150">
    <property type="entry name" value="DUF5600"/>
    <property type="match status" value="1"/>
</dbReference>